<protein>
    <submittedName>
        <fullName evidence="1">Uncharacterized protein</fullName>
    </submittedName>
</protein>
<dbReference type="AlphaFoldDB" id="T0J466"/>
<dbReference type="Proteomes" id="UP000015523">
    <property type="component" value="Unassembled WGS sequence"/>
</dbReference>
<dbReference type="RefSeq" id="WP_021317446.1">
    <property type="nucleotide sequence ID" value="NZ_AUWY01000058.1"/>
</dbReference>
<organism evidence="1 2">
    <name type="scientific">Sphingobium ummariense RL-3</name>
    <dbReference type="NCBI Taxonomy" id="1346791"/>
    <lineage>
        <taxon>Bacteria</taxon>
        <taxon>Pseudomonadati</taxon>
        <taxon>Pseudomonadota</taxon>
        <taxon>Alphaproteobacteria</taxon>
        <taxon>Sphingomonadales</taxon>
        <taxon>Sphingomonadaceae</taxon>
        <taxon>Sphingobium</taxon>
    </lineage>
</organism>
<dbReference type="PROSITE" id="PS51257">
    <property type="entry name" value="PROKAR_LIPOPROTEIN"/>
    <property type="match status" value="1"/>
</dbReference>
<evidence type="ECO:0000313" key="2">
    <source>
        <dbReference type="Proteomes" id="UP000015523"/>
    </source>
</evidence>
<dbReference type="STRING" id="1346791.M529_07770"/>
<dbReference type="EMBL" id="AUWY01000058">
    <property type="protein sequence ID" value="EQB32726.1"/>
    <property type="molecule type" value="Genomic_DNA"/>
</dbReference>
<dbReference type="PATRIC" id="fig|1346791.3.peg.1491"/>
<reference evidence="1 2" key="1">
    <citation type="journal article" date="2013" name="Genome Announc.">
        <title>Draft Genome Sequence of Sphingobium ummariense Strain RL-3, a Hexachlorocyclohexane-Degrading Bacterium.</title>
        <authorList>
            <person name="Kohli P."/>
            <person name="Dua A."/>
            <person name="Sangwan N."/>
            <person name="Oldach P."/>
            <person name="Khurana J.P."/>
            <person name="Lal R."/>
        </authorList>
    </citation>
    <scope>NUCLEOTIDE SEQUENCE [LARGE SCALE GENOMIC DNA]</scope>
    <source>
        <strain evidence="1 2">RL-3</strain>
    </source>
</reference>
<keyword evidence="2" id="KW-1185">Reference proteome</keyword>
<evidence type="ECO:0000313" key="1">
    <source>
        <dbReference type="EMBL" id="EQB32726.1"/>
    </source>
</evidence>
<name>T0J466_9SPHN</name>
<gene>
    <name evidence="1" type="ORF">M529_07770</name>
</gene>
<comment type="caution">
    <text evidence="1">The sequence shown here is derived from an EMBL/GenBank/DDBJ whole genome shotgun (WGS) entry which is preliminary data.</text>
</comment>
<sequence length="108" mass="11197">MRTVIVLAAALTLAACDGGSDQAAMPRNQAAPDTGAAAEVARLDPAIRDEVFAKAIRDSGAACPTVTQSQRAEIRTGVRGWKAQCDNGSAHLIEITPDGTAKVSSRTY</sequence>
<accession>T0J466</accession>
<proteinExistence type="predicted"/>